<dbReference type="InterPro" id="IPR006143">
    <property type="entry name" value="RND_pump_MFP"/>
</dbReference>
<sequence length="395" mass="42356">MTTGNKIINLLFAPLIIAVAAFGIYKLVSSRKEPPPRKPQVAISRVSVIESNPADARPTISTYGNVRTYYATQVAGQVGGRIESIAAEFDAGRAVRTGDLLAKIEDADYRSALAERESAVAAARQTLAEEKTRSQIAGEDWLASGRKLADAPDYTLRKPQLAAAEAALEAAEAATDQAQLNLQRTEIRAPFDAIVQSREASPGNVVAAGTSLGSLISRDKVEVRLPLTPAQVVRLDLPLAFVPGSNPALEATLHSPSLPGSEWQARITRTEAAIDPQNQTIYVIAEVSDPFENGDAVLPVGTFVTAKINGATLPAVHELPDASLVEDSYVWVVDPENKLRRQALERLFNEDGKFLARIAEPVAEMPLKVVTRPLASFRDGAAVVIENPSSNNDQP</sequence>
<dbReference type="Gene3D" id="2.40.30.170">
    <property type="match status" value="1"/>
</dbReference>
<keyword evidence="2" id="KW-0175">Coiled coil</keyword>
<dbReference type="EMBL" id="JBHTBS010000005">
    <property type="protein sequence ID" value="MFC7337730.1"/>
    <property type="molecule type" value="Genomic_DNA"/>
</dbReference>
<dbReference type="NCBIfam" id="TIGR01730">
    <property type="entry name" value="RND_mfp"/>
    <property type="match status" value="1"/>
</dbReference>
<evidence type="ECO:0000313" key="4">
    <source>
        <dbReference type="EMBL" id="MFC7337730.1"/>
    </source>
</evidence>
<dbReference type="PANTHER" id="PTHR30469:SF12">
    <property type="entry name" value="MULTIDRUG RESISTANCE PROTEIN MDTA"/>
    <property type="match status" value="1"/>
</dbReference>
<evidence type="ECO:0000256" key="3">
    <source>
        <dbReference type="SAM" id="Phobius"/>
    </source>
</evidence>
<dbReference type="Gene3D" id="1.10.287.470">
    <property type="entry name" value="Helix hairpin bin"/>
    <property type="match status" value="1"/>
</dbReference>
<feature type="coiled-coil region" evidence="2">
    <location>
        <begin position="161"/>
        <end position="188"/>
    </location>
</feature>
<protein>
    <submittedName>
        <fullName evidence="4">Efflux RND transporter periplasmic adaptor subunit</fullName>
    </submittedName>
</protein>
<keyword evidence="3" id="KW-1133">Transmembrane helix</keyword>
<evidence type="ECO:0000313" key="5">
    <source>
        <dbReference type="Proteomes" id="UP001596472"/>
    </source>
</evidence>
<feature type="transmembrane region" description="Helical" evidence="3">
    <location>
        <begin position="6"/>
        <end position="28"/>
    </location>
</feature>
<comment type="caution">
    <text evidence="4">The sequence shown here is derived from an EMBL/GenBank/DDBJ whole genome shotgun (WGS) entry which is preliminary data.</text>
</comment>
<dbReference type="PANTHER" id="PTHR30469">
    <property type="entry name" value="MULTIDRUG RESISTANCE PROTEIN MDTA"/>
    <property type="match status" value="1"/>
</dbReference>
<keyword evidence="3" id="KW-0472">Membrane</keyword>
<keyword evidence="3" id="KW-0812">Transmembrane</keyword>
<organism evidence="4 5">
    <name type="scientific">Haloferula chungangensis</name>
    <dbReference type="NCBI Taxonomy" id="1048331"/>
    <lineage>
        <taxon>Bacteria</taxon>
        <taxon>Pseudomonadati</taxon>
        <taxon>Verrucomicrobiota</taxon>
        <taxon>Verrucomicrobiia</taxon>
        <taxon>Verrucomicrobiales</taxon>
        <taxon>Verrucomicrobiaceae</taxon>
        <taxon>Haloferula</taxon>
    </lineage>
</organism>
<name>A0ABW2L827_9BACT</name>
<reference evidence="5" key="1">
    <citation type="journal article" date="2019" name="Int. J. Syst. Evol. Microbiol.">
        <title>The Global Catalogue of Microorganisms (GCM) 10K type strain sequencing project: providing services to taxonomists for standard genome sequencing and annotation.</title>
        <authorList>
            <consortium name="The Broad Institute Genomics Platform"/>
            <consortium name="The Broad Institute Genome Sequencing Center for Infectious Disease"/>
            <person name="Wu L."/>
            <person name="Ma J."/>
        </authorList>
    </citation>
    <scope>NUCLEOTIDE SEQUENCE [LARGE SCALE GENOMIC DNA]</scope>
    <source>
        <strain evidence="5">CGMCC 4.1467</strain>
    </source>
</reference>
<proteinExistence type="inferred from homology"/>
<gene>
    <name evidence="4" type="ORF">ACFQY0_11120</name>
</gene>
<dbReference type="RefSeq" id="WP_379712302.1">
    <property type="nucleotide sequence ID" value="NZ_JBHTBS010000005.1"/>
</dbReference>
<accession>A0ABW2L827</accession>
<dbReference type="Gene3D" id="2.40.50.100">
    <property type="match status" value="1"/>
</dbReference>
<dbReference type="Proteomes" id="UP001596472">
    <property type="component" value="Unassembled WGS sequence"/>
</dbReference>
<evidence type="ECO:0000256" key="2">
    <source>
        <dbReference type="SAM" id="Coils"/>
    </source>
</evidence>
<evidence type="ECO:0000256" key="1">
    <source>
        <dbReference type="ARBA" id="ARBA00009477"/>
    </source>
</evidence>
<comment type="similarity">
    <text evidence="1">Belongs to the membrane fusion protein (MFP) (TC 8.A.1) family.</text>
</comment>
<dbReference type="SUPFAM" id="SSF111369">
    <property type="entry name" value="HlyD-like secretion proteins"/>
    <property type="match status" value="1"/>
</dbReference>
<keyword evidence="5" id="KW-1185">Reference proteome</keyword>